<dbReference type="OrthoDB" id="9796962at2"/>
<comment type="caution">
    <text evidence="4">The sequence shown here is derived from an EMBL/GenBank/DDBJ whole genome shotgun (WGS) entry which is preliminary data.</text>
</comment>
<dbReference type="CDD" id="cd08545">
    <property type="entry name" value="YcnI_like"/>
    <property type="match status" value="1"/>
</dbReference>
<proteinExistence type="predicted"/>
<keyword evidence="5" id="KW-1185">Reference proteome</keyword>
<gene>
    <name evidence="4" type="ORF">EJC49_13615</name>
</gene>
<evidence type="ECO:0000313" key="4">
    <source>
        <dbReference type="EMBL" id="RST85878.1"/>
    </source>
</evidence>
<feature type="chain" id="PRO_5019387820" evidence="2">
    <location>
        <begin position="22"/>
        <end position="176"/>
    </location>
</feature>
<feature type="domain" description="YncI copper-binding" evidence="3">
    <location>
        <begin position="22"/>
        <end position="169"/>
    </location>
</feature>
<reference evidence="4 5" key="1">
    <citation type="submission" date="2018-12" db="EMBL/GenBank/DDBJ databases">
        <title>Mesorhizobium carbonis sp. nov., isolated from coal mine water.</title>
        <authorList>
            <person name="Xin W."/>
            <person name="Xu Z."/>
            <person name="Xiang F."/>
            <person name="Zhang J."/>
            <person name="Xi L."/>
            <person name="Liu J."/>
        </authorList>
    </citation>
    <scope>NUCLEOTIDE SEQUENCE [LARGE SCALE GENOMIC DNA]</scope>
    <source>
        <strain evidence="4 5">B2.3</strain>
    </source>
</reference>
<dbReference type="Pfam" id="PF07987">
    <property type="entry name" value="DUF1775"/>
    <property type="match status" value="1"/>
</dbReference>
<evidence type="ECO:0000256" key="2">
    <source>
        <dbReference type="SAM" id="SignalP"/>
    </source>
</evidence>
<dbReference type="AlphaFoldDB" id="A0A429YWP4"/>
<evidence type="ECO:0000259" key="3">
    <source>
        <dbReference type="Pfam" id="PF07987"/>
    </source>
</evidence>
<organism evidence="4 5">
    <name type="scientific">Aquibium carbonis</name>
    <dbReference type="NCBI Taxonomy" id="2495581"/>
    <lineage>
        <taxon>Bacteria</taxon>
        <taxon>Pseudomonadati</taxon>
        <taxon>Pseudomonadota</taxon>
        <taxon>Alphaproteobacteria</taxon>
        <taxon>Hyphomicrobiales</taxon>
        <taxon>Phyllobacteriaceae</taxon>
        <taxon>Aquibium</taxon>
    </lineage>
</organism>
<sequence>MSKSLLTACAVFLLSSGAAMAHATLEQGEAAVGASYKAVFRVPHGCDGKPTNTVRVQIPEGVITAKPMPKAGWTLEKVAGAYEGSYEYYGRTLTEGVKEVVWSGGNLGDDEYDEFIVRVYLTSGLPVGETLYFPIVQECPEGAAERWIERPAEGQDPHDLENPAPGVKLVAKPQAH</sequence>
<dbReference type="Gene3D" id="2.60.40.2230">
    <property type="entry name" value="Uncharacterised protein YcnI-like PF07987, DUF1775"/>
    <property type="match status" value="1"/>
</dbReference>
<dbReference type="EMBL" id="RWKW01000047">
    <property type="protein sequence ID" value="RST85878.1"/>
    <property type="molecule type" value="Genomic_DNA"/>
</dbReference>
<dbReference type="InterPro" id="IPR038507">
    <property type="entry name" value="YcnI-like_sf"/>
</dbReference>
<feature type="region of interest" description="Disordered" evidence="1">
    <location>
        <begin position="153"/>
        <end position="176"/>
    </location>
</feature>
<dbReference type="InterPro" id="IPR012533">
    <property type="entry name" value="YcnI-copper_dom"/>
</dbReference>
<evidence type="ECO:0000256" key="1">
    <source>
        <dbReference type="SAM" id="MobiDB-lite"/>
    </source>
</evidence>
<dbReference type="RefSeq" id="WP_126700483.1">
    <property type="nucleotide sequence ID" value="NZ_RWKW01000047.1"/>
</dbReference>
<accession>A0A429YWP4</accession>
<feature type="signal peptide" evidence="2">
    <location>
        <begin position="1"/>
        <end position="21"/>
    </location>
</feature>
<evidence type="ECO:0000313" key="5">
    <source>
        <dbReference type="Proteomes" id="UP000278398"/>
    </source>
</evidence>
<name>A0A429YWP4_9HYPH</name>
<dbReference type="Proteomes" id="UP000278398">
    <property type="component" value="Unassembled WGS sequence"/>
</dbReference>
<protein>
    <submittedName>
        <fullName evidence="4">DUF1775 domain-containing protein</fullName>
    </submittedName>
</protein>
<keyword evidence="2" id="KW-0732">Signal</keyword>